<dbReference type="GO" id="GO:0052706">
    <property type="term" value="F:L-histidine N(alpha)-methyltransferase activity"/>
    <property type="evidence" value="ECO:0007669"/>
    <property type="project" value="UniProtKB-EC"/>
</dbReference>
<reference evidence="4" key="2">
    <citation type="journal article" date="2021" name="Int. J. Syst. Evol. Microbiol.">
        <title>Geomonas silvestris sp. nov., Geomonas paludis sp. nov. and Geomonas limicola sp. nov., isolated from terrestrial environments, and emended description of the genus Geomonas.</title>
        <authorList>
            <person name="Itoh H."/>
            <person name="Xu Z."/>
            <person name="Masuda Y."/>
            <person name="Ushijima N."/>
            <person name="Hayakawa C."/>
            <person name="Shiratori Y."/>
            <person name="Senoo K."/>
        </authorList>
    </citation>
    <scope>NUCLEOTIDE SEQUENCE</scope>
    <source>
        <strain evidence="4">Red736</strain>
    </source>
</reference>
<gene>
    <name evidence="4" type="primary">egtD</name>
    <name evidence="4" type="ORF">GMPD_17920</name>
    <name evidence="5" type="ORF">M1B72_07775</name>
</gene>
<protein>
    <submittedName>
        <fullName evidence="4">Histidine N-alpha-methyltransferase</fullName>
    </submittedName>
    <submittedName>
        <fullName evidence="5">L-histidine N(Alpha)-methyltransferase</fullName>
        <ecNumber evidence="5">2.1.1.44</ecNumber>
    </submittedName>
</protein>
<dbReference type="Pfam" id="PF10017">
    <property type="entry name" value="Methyltransf_33"/>
    <property type="match status" value="1"/>
</dbReference>
<dbReference type="InterPro" id="IPR017804">
    <property type="entry name" value="MeTrfase_EgtD-like"/>
</dbReference>
<name>A0A6V8MWB1_9BACT</name>
<feature type="domain" description="Histidine-specific methyltransferase SAM-dependent" evidence="3">
    <location>
        <begin position="41"/>
        <end position="342"/>
    </location>
</feature>
<dbReference type="NCBIfam" id="TIGR03438">
    <property type="entry name" value="egtD_ergothio"/>
    <property type="match status" value="1"/>
</dbReference>
<evidence type="ECO:0000313" key="6">
    <source>
        <dbReference type="Proteomes" id="UP000568888"/>
    </source>
</evidence>
<dbReference type="Proteomes" id="UP000831485">
    <property type="component" value="Chromosome"/>
</dbReference>
<dbReference type="EMBL" id="BLXY01000002">
    <property type="protein sequence ID" value="GFO63873.1"/>
    <property type="molecule type" value="Genomic_DNA"/>
</dbReference>
<proteinExistence type="predicted"/>
<keyword evidence="2 4" id="KW-0808">Transferase</keyword>
<evidence type="ECO:0000256" key="1">
    <source>
        <dbReference type="ARBA" id="ARBA00022603"/>
    </source>
</evidence>
<dbReference type="Proteomes" id="UP000568888">
    <property type="component" value="Unassembled WGS sequence"/>
</dbReference>
<dbReference type="InterPro" id="IPR051128">
    <property type="entry name" value="EgtD_Methyltrsf_superfamily"/>
</dbReference>
<dbReference type="SUPFAM" id="SSF53335">
    <property type="entry name" value="S-adenosyl-L-methionine-dependent methyltransferases"/>
    <property type="match status" value="1"/>
</dbReference>
<dbReference type="InterPro" id="IPR035094">
    <property type="entry name" value="EgtD"/>
</dbReference>
<dbReference type="PANTHER" id="PTHR43397">
    <property type="entry name" value="ERGOTHIONEINE BIOSYNTHESIS PROTEIN 1"/>
    <property type="match status" value="1"/>
</dbReference>
<evidence type="ECO:0000259" key="3">
    <source>
        <dbReference type="Pfam" id="PF10017"/>
    </source>
</evidence>
<dbReference type="PANTHER" id="PTHR43397:SF1">
    <property type="entry name" value="ERGOTHIONEINE BIOSYNTHESIS PROTEIN 1"/>
    <property type="match status" value="1"/>
</dbReference>
<dbReference type="EC" id="2.1.1.44" evidence="5"/>
<dbReference type="AlphaFoldDB" id="A0A6V8MWB1"/>
<evidence type="ECO:0000313" key="7">
    <source>
        <dbReference type="Proteomes" id="UP000831485"/>
    </source>
</evidence>
<keyword evidence="1 4" id="KW-0489">Methyltransferase</keyword>
<evidence type="ECO:0000256" key="2">
    <source>
        <dbReference type="ARBA" id="ARBA00022679"/>
    </source>
</evidence>
<reference evidence="5" key="3">
    <citation type="submission" date="2022-04" db="EMBL/GenBank/DDBJ databases">
        <authorList>
            <person name="Liu G."/>
        </authorList>
    </citation>
    <scope>NUCLEOTIDE SEQUENCE</scope>
    <source>
        <strain evidence="5">RG22</strain>
    </source>
</reference>
<accession>A0A6V8MWB1</accession>
<dbReference type="GO" id="GO:0032259">
    <property type="term" value="P:methylation"/>
    <property type="evidence" value="ECO:0007669"/>
    <property type="project" value="UniProtKB-KW"/>
</dbReference>
<dbReference type="InterPro" id="IPR019257">
    <property type="entry name" value="MeTrfase_dom"/>
</dbReference>
<evidence type="ECO:0000313" key="4">
    <source>
        <dbReference type="EMBL" id="GFO63873.1"/>
    </source>
</evidence>
<reference evidence="6" key="1">
    <citation type="submission" date="2020-06" db="EMBL/GenBank/DDBJ databases">
        <title>Draft genomic sequecing of Geomonas sp. Red736.</title>
        <authorList>
            <person name="Itoh H."/>
            <person name="Xu Z.X."/>
            <person name="Ushijima N."/>
            <person name="Masuda Y."/>
            <person name="Shiratori Y."/>
            <person name="Senoo K."/>
        </authorList>
    </citation>
    <scope>NUCLEOTIDE SEQUENCE [LARGE SCALE GENOMIC DNA]</scope>
    <source>
        <strain evidence="6">Red736</strain>
    </source>
</reference>
<dbReference type="PIRSF" id="PIRSF018005">
    <property type="entry name" value="UCP018005"/>
    <property type="match status" value="1"/>
</dbReference>
<dbReference type="InterPro" id="IPR029063">
    <property type="entry name" value="SAM-dependent_MTases_sf"/>
</dbReference>
<dbReference type="EMBL" id="CP096574">
    <property type="protein sequence ID" value="UPU37595.1"/>
    <property type="molecule type" value="Genomic_DNA"/>
</dbReference>
<dbReference type="Gene3D" id="3.40.50.150">
    <property type="entry name" value="Vaccinia Virus protein VP39"/>
    <property type="match status" value="1"/>
</dbReference>
<evidence type="ECO:0000313" key="5">
    <source>
        <dbReference type="EMBL" id="UPU37595.1"/>
    </source>
</evidence>
<sequence>MDAFFASPEPHLCRNLRDACLRRTPTIVQSSPGLDPIVDFARSCVRGLYADPRTLESRFLYDAQGSALFEEITRQPEYYLTRTEAAILAAHAAEIRELTGPTRILELGSGSSLKTDHLLKAWLERGGPTRYYPVDVSSAALSAACAGIRSRFPAVEMVGIQCQYREVFPLLAQLSPVLVAFLGSSIGNFAPPEMLAFVRTLAAALRPGDFFLLGVDLVKERSILEAAYNDQAGVTARFTRNLFVRMNRELDAGIDLDAIEHAAWYRQDQELVEISARFTREQSFRLTPPGRVITMGQGDLVRTEISRKFRMERVIPELEGCGFAAERVFTDSQRWFALLLLRRRPLYSPRRAGKRPL</sequence>
<keyword evidence="7" id="KW-1185">Reference proteome</keyword>
<dbReference type="RefSeq" id="WP_183346697.1">
    <property type="nucleotide sequence ID" value="NZ_BLXY01000002.1"/>
</dbReference>
<organism evidence="4 6">
    <name type="scientific">Geomonas paludis</name>
    <dbReference type="NCBI Taxonomy" id="2740185"/>
    <lineage>
        <taxon>Bacteria</taxon>
        <taxon>Pseudomonadati</taxon>
        <taxon>Thermodesulfobacteriota</taxon>
        <taxon>Desulfuromonadia</taxon>
        <taxon>Geobacterales</taxon>
        <taxon>Geobacteraceae</taxon>
        <taxon>Geomonas</taxon>
    </lineage>
</organism>